<gene>
    <name evidence="1" type="ORF">DI536_15185</name>
</gene>
<sequence>MLVTLLYQSERVRFGAAGSVILMQYRLPPTLEELKVVEVYEDQLLMQYAKISVFTVSERTNTLLRVPEDVRDYSAELSRKYGSRVIGSAMVVSETGLAAAMVRTFLAGFLLLTRGALNLRSFRELNEALTWLRSLPEQDIRVKTELTLTDLERFFSAPFPTAP</sequence>
<dbReference type="Proteomes" id="UP000249061">
    <property type="component" value="Unassembled WGS sequence"/>
</dbReference>
<comment type="caution">
    <text evidence="1">The sequence shown here is derived from an EMBL/GenBank/DDBJ whole genome shotgun (WGS) entry which is preliminary data.</text>
</comment>
<evidence type="ECO:0000313" key="2">
    <source>
        <dbReference type="Proteomes" id="UP000249061"/>
    </source>
</evidence>
<name>A0A2W5T9T0_9BACT</name>
<proteinExistence type="predicted"/>
<dbReference type="AlphaFoldDB" id="A0A2W5T9T0"/>
<evidence type="ECO:0008006" key="3">
    <source>
        <dbReference type="Google" id="ProtNLM"/>
    </source>
</evidence>
<organism evidence="1 2">
    <name type="scientific">Archangium gephyra</name>
    <dbReference type="NCBI Taxonomy" id="48"/>
    <lineage>
        <taxon>Bacteria</taxon>
        <taxon>Pseudomonadati</taxon>
        <taxon>Myxococcota</taxon>
        <taxon>Myxococcia</taxon>
        <taxon>Myxococcales</taxon>
        <taxon>Cystobacterineae</taxon>
        <taxon>Archangiaceae</taxon>
        <taxon>Archangium</taxon>
    </lineage>
</organism>
<evidence type="ECO:0000313" key="1">
    <source>
        <dbReference type="EMBL" id="PZR12249.1"/>
    </source>
</evidence>
<reference evidence="1 2" key="1">
    <citation type="submission" date="2017-08" db="EMBL/GenBank/DDBJ databases">
        <title>Infants hospitalized years apart are colonized by the same room-sourced microbial strains.</title>
        <authorList>
            <person name="Brooks B."/>
            <person name="Olm M.R."/>
            <person name="Firek B.A."/>
            <person name="Baker R."/>
            <person name="Thomas B.C."/>
            <person name="Morowitz M.J."/>
            <person name="Banfield J.F."/>
        </authorList>
    </citation>
    <scope>NUCLEOTIDE SEQUENCE [LARGE SCALE GENOMIC DNA]</scope>
    <source>
        <strain evidence="1">S2_003_000_R2_14</strain>
    </source>
</reference>
<protein>
    <recommendedName>
        <fullName evidence="3">STAS/SEC14 domain-containing protein</fullName>
    </recommendedName>
</protein>
<dbReference type="EMBL" id="QFQP01000012">
    <property type="protein sequence ID" value="PZR12249.1"/>
    <property type="molecule type" value="Genomic_DNA"/>
</dbReference>
<accession>A0A2W5T9T0</accession>